<feature type="region of interest" description="Disordered" evidence="7">
    <location>
        <begin position="380"/>
        <end position="429"/>
    </location>
</feature>
<dbReference type="GeneID" id="9584847"/>
<feature type="domain" description="Helicase ATP-binding" evidence="8">
    <location>
        <begin position="97"/>
        <end position="325"/>
    </location>
</feature>
<evidence type="ECO:0000256" key="5">
    <source>
        <dbReference type="ARBA" id="ARBA00022840"/>
    </source>
</evidence>
<evidence type="ECO:0000313" key="10">
    <source>
        <dbReference type="EMBL" id="EFJ02313.1"/>
    </source>
</evidence>
<evidence type="ECO:0000313" key="11">
    <source>
        <dbReference type="Proteomes" id="UP000007431"/>
    </source>
</evidence>
<feature type="compositionally biased region" description="Basic and acidic residues" evidence="7">
    <location>
        <begin position="410"/>
        <end position="420"/>
    </location>
</feature>
<dbReference type="VEuPathDB" id="FungiDB:SCHCODRAFT_02486911"/>
<dbReference type="OMA" id="RDEPRMM"/>
<dbReference type="SUPFAM" id="SSF52540">
    <property type="entry name" value="P-loop containing nucleoside triphosphate hydrolases"/>
    <property type="match status" value="1"/>
</dbReference>
<keyword evidence="3" id="KW-0378">Hydrolase</keyword>
<evidence type="ECO:0000256" key="2">
    <source>
        <dbReference type="ARBA" id="ARBA00022741"/>
    </source>
</evidence>
<feature type="compositionally biased region" description="Acidic residues" evidence="7">
    <location>
        <begin position="400"/>
        <end position="409"/>
    </location>
</feature>
<dbReference type="FunCoup" id="D8PP91">
    <property type="interactions" value="68"/>
</dbReference>
<dbReference type="GO" id="GO:0016787">
    <property type="term" value="F:hydrolase activity"/>
    <property type="evidence" value="ECO:0007669"/>
    <property type="project" value="UniProtKB-KW"/>
</dbReference>
<name>D8PP91_SCHCM</name>
<dbReference type="InterPro" id="IPR014001">
    <property type="entry name" value="Helicase_ATP-bd"/>
</dbReference>
<dbReference type="OrthoDB" id="10256233at2759"/>
<organism evidence="11">
    <name type="scientific">Schizophyllum commune (strain H4-8 / FGSC 9210)</name>
    <name type="common">Split gill fungus</name>
    <dbReference type="NCBI Taxonomy" id="578458"/>
    <lineage>
        <taxon>Eukaryota</taxon>
        <taxon>Fungi</taxon>
        <taxon>Dikarya</taxon>
        <taxon>Basidiomycota</taxon>
        <taxon>Agaricomycotina</taxon>
        <taxon>Agaricomycetes</taxon>
        <taxon>Agaricomycetidae</taxon>
        <taxon>Agaricales</taxon>
        <taxon>Schizophyllaceae</taxon>
        <taxon>Schizophyllum</taxon>
    </lineage>
</organism>
<dbReference type="KEGG" id="scm:SCHCO_02486911"/>
<protein>
    <recommendedName>
        <fullName evidence="1">RNA helicase</fullName>
        <ecNumber evidence="1">3.6.4.13</ecNumber>
    </recommendedName>
</protein>
<dbReference type="InterPro" id="IPR001650">
    <property type="entry name" value="Helicase_C-like"/>
</dbReference>
<dbReference type="RefSeq" id="XP_003037215.1">
    <property type="nucleotide sequence ID" value="XM_003037169.1"/>
</dbReference>
<evidence type="ECO:0000256" key="6">
    <source>
        <dbReference type="ARBA" id="ARBA00047984"/>
    </source>
</evidence>
<dbReference type="GO" id="GO:0003724">
    <property type="term" value="F:RNA helicase activity"/>
    <property type="evidence" value="ECO:0007669"/>
    <property type="project" value="UniProtKB-EC"/>
</dbReference>
<dbReference type="eggNOG" id="ENOG502S7UJ">
    <property type="taxonomic scope" value="Eukaryota"/>
</dbReference>
<evidence type="ECO:0000256" key="7">
    <source>
        <dbReference type="SAM" id="MobiDB-lite"/>
    </source>
</evidence>
<gene>
    <name evidence="10" type="ORF">SCHCODRAFT_64325</name>
</gene>
<dbReference type="InterPro" id="IPR027417">
    <property type="entry name" value="P-loop_NTPase"/>
</dbReference>
<reference evidence="10 11" key="1">
    <citation type="journal article" date="2010" name="Nat. Biotechnol.">
        <title>Genome sequence of the model mushroom Schizophyllum commune.</title>
        <authorList>
            <person name="Ohm R.A."/>
            <person name="de Jong J.F."/>
            <person name="Lugones L.G."/>
            <person name="Aerts A."/>
            <person name="Kothe E."/>
            <person name="Stajich J.E."/>
            <person name="de Vries R.P."/>
            <person name="Record E."/>
            <person name="Levasseur A."/>
            <person name="Baker S.E."/>
            <person name="Bartholomew K.A."/>
            <person name="Coutinho P.M."/>
            <person name="Erdmann S."/>
            <person name="Fowler T.J."/>
            <person name="Gathman A.C."/>
            <person name="Lombard V."/>
            <person name="Henrissat B."/>
            <person name="Knabe N."/>
            <person name="Kuees U."/>
            <person name="Lilly W.W."/>
            <person name="Lindquist E."/>
            <person name="Lucas S."/>
            <person name="Magnuson J.K."/>
            <person name="Piumi F."/>
            <person name="Raudaskoski M."/>
            <person name="Salamov A."/>
            <person name="Schmutz J."/>
            <person name="Schwarze F.W.M.R."/>
            <person name="vanKuyk P.A."/>
            <person name="Horton J.S."/>
            <person name="Grigoriev I.V."/>
            <person name="Woesten H.A.B."/>
        </authorList>
    </citation>
    <scope>NUCLEOTIDE SEQUENCE [LARGE SCALE GENOMIC DNA]</scope>
    <source>
        <strain evidence="11">H4-8 / FGSC 9210</strain>
    </source>
</reference>
<dbReference type="Proteomes" id="UP000007431">
    <property type="component" value="Unassembled WGS sequence"/>
</dbReference>
<evidence type="ECO:0000259" key="9">
    <source>
        <dbReference type="PROSITE" id="PS51194"/>
    </source>
</evidence>
<evidence type="ECO:0000256" key="3">
    <source>
        <dbReference type="ARBA" id="ARBA00022801"/>
    </source>
</evidence>
<dbReference type="GO" id="GO:0005524">
    <property type="term" value="F:ATP binding"/>
    <property type="evidence" value="ECO:0007669"/>
    <property type="project" value="UniProtKB-KW"/>
</dbReference>
<keyword evidence="11" id="KW-1185">Reference proteome</keyword>
<evidence type="ECO:0000256" key="4">
    <source>
        <dbReference type="ARBA" id="ARBA00022806"/>
    </source>
</evidence>
<dbReference type="PANTHER" id="PTHR47960">
    <property type="entry name" value="DEAD-BOX ATP-DEPENDENT RNA HELICASE 50"/>
    <property type="match status" value="1"/>
</dbReference>
<dbReference type="SMART" id="SM00490">
    <property type="entry name" value="HELICc"/>
    <property type="match status" value="1"/>
</dbReference>
<feature type="region of interest" description="Disordered" evidence="7">
    <location>
        <begin position="1"/>
        <end position="33"/>
    </location>
</feature>
<feature type="compositionally biased region" description="Polar residues" evidence="7">
    <location>
        <begin position="380"/>
        <end position="394"/>
    </location>
</feature>
<dbReference type="STRING" id="578458.D8PP91"/>
<dbReference type="SMART" id="SM00487">
    <property type="entry name" value="DEXDc"/>
    <property type="match status" value="1"/>
</dbReference>
<evidence type="ECO:0000256" key="1">
    <source>
        <dbReference type="ARBA" id="ARBA00012552"/>
    </source>
</evidence>
<dbReference type="Pfam" id="PF00271">
    <property type="entry name" value="Helicase_C"/>
    <property type="match status" value="1"/>
</dbReference>
<sequence>MSRAAEAYYEHKARETEESDERAKRPGRRQTFTKPSSNLLQRYSGLLDDRTASIRDLEYGAPLVHFEVLGLHKPIVDAMHAAFPHVTHPTEMQTRLIPAILSGKDVILKDDTGTGKTFGAMLALLSKPRTKYRVRNAQGRTIEKDTVTSLMIVPYRDLAYQILNWIESIVKNFGGASPPELSSIAQVLVRDGQMHLGEGLETLRDEPPHILIGTPQALLDVYREDPNAFCRSALSTVFVDEVDYLVETVRDLGPEQSNKRRALERRIRKHPGPTRELLDIIYEDRLRRNAELLESEYEHDDEAGVASKRETIGGPQLVLASATLPGHLSSYVFGQSGWFARHDYVRITKSKDDSSSVSKTMGLGGTGVEHSVILVGPNSATNIPGAEPSTQATELPSVLSEDEQALDEDALSKEEKRGEPQRFAGKRSPYNPDVMEAIATAFALDVPSVALLVLPTSANVKRAVYDLRELGVNARPLDLAQQRGLLTGTQEARSNPMMLVSTFSAIRGLDLPDLTHVFILGVLEREIVPRATDAYVHIAGRVGRSGRGGKVVSFIETTEADGAAYDPDAAPEEKAAARQGDLWRLQRVLKRLSLRPRAFPHFDDVEYEEEV</sequence>
<accession>D8PP91</accession>
<keyword evidence="5" id="KW-0067">ATP-binding</keyword>
<dbReference type="HOGENOM" id="CLU_019374_0_0_1"/>
<keyword evidence="4" id="KW-0347">Helicase</keyword>
<dbReference type="AlphaFoldDB" id="D8PP91"/>
<dbReference type="InterPro" id="IPR011545">
    <property type="entry name" value="DEAD/DEAH_box_helicase_dom"/>
</dbReference>
<dbReference type="PROSITE" id="PS51192">
    <property type="entry name" value="HELICASE_ATP_BIND_1"/>
    <property type="match status" value="1"/>
</dbReference>
<dbReference type="EC" id="3.6.4.13" evidence="1"/>
<comment type="catalytic activity">
    <reaction evidence="6">
        <text>ATP + H2O = ADP + phosphate + H(+)</text>
        <dbReference type="Rhea" id="RHEA:13065"/>
        <dbReference type="ChEBI" id="CHEBI:15377"/>
        <dbReference type="ChEBI" id="CHEBI:15378"/>
        <dbReference type="ChEBI" id="CHEBI:30616"/>
        <dbReference type="ChEBI" id="CHEBI:43474"/>
        <dbReference type="ChEBI" id="CHEBI:456216"/>
        <dbReference type="EC" id="3.6.4.13"/>
    </reaction>
</comment>
<feature type="compositionally biased region" description="Basic and acidic residues" evidence="7">
    <location>
        <begin position="8"/>
        <end position="24"/>
    </location>
</feature>
<dbReference type="Gene3D" id="3.40.50.300">
    <property type="entry name" value="P-loop containing nucleotide triphosphate hydrolases"/>
    <property type="match status" value="2"/>
</dbReference>
<dbReference type="GO" id="GO:0003676">
    <property type="term" value="F:nucleic acid binding"/>
    <property type="evidence" value="ECO:0007669"/>
    <property type="project" value="InterPro"/>
</dbReference>
<proteinExistence type="predicted"/>
<keyword evidence="2" id="KW-0547">Nucleotide-binding</keyword>
<evidence type="ECO:0000259" key="8">
    <source>
        <dbReference type="PROSITE" id="PS51192"/>
    </source>
</evidence>
<dbReference type="Pfam" id="PF00270">
    <property type="entry name" value="DEAD"/>
    <property type="match status" value="1"/>
</dbReference>
<dbReference type="InParanoid" id="D8PP91"/>
<feature type="domain" description="Helicase C-terminal" evidence="9">
    <location>
        <begin position="438"/>
        <end position="611"/>
    </location>
</feature>
<dbReference type="PROSITE" id="PS51194">
    <property type="entry name" value="HELICASE_CTER"/>
    <property type="match status" value="1"/>
</dbReference>
<dbReference type="EMBL" id="GL377302">
    <property type="protein sequence ID" value="EFJ02313.1"/>
    <property type="molecule type" value="Genomic_DNA"/>
</dbReference>